<dbReference type="Pfam" id="PF13460">
    <property type="entry name" value="NAD_binding_10"/>
    <property type="match status" value="1"/>
</dbReference>
<proteinExistence type="inferred from homology"/>
<protein>
    <submittedName>
        <fullName evidence="7">NAD-dependent epimerase/dehydratase family protein</fullName>
    </submittedName>
</protein>
<evidence type="ECO:0000313" key="7">
    <source>
        <dbReference type="EMBL" id="TBW23680.1"/>
    </source>
</evidence>
<dbReference type="AlphaFoldDB" id="A0A4Q9V251"/>
<organism evidence="7 8">
    <name type="scientific">Arcanobacterium bovis</name>
    <dbReference type="NCBI Taxonomy" id="2529275"/>
    <lineage>
        <taxon>Bacteria</taxon>
        <taxon>Bacillati</taxon>
        <taxon>Actinomycetota</taxon>
        <taxon>Actinomycetes</taxon>
        <taxon>Actinomycetales</taxon>
        <taxon>Actinomycetaceae</taxon>
        <taxon>Arcanobacterium</taxon>
    </lineage>
</organism>
<dbReference type="InterPro" id="IPR036291">
    <property type="entry name" value="NAD(P)-bd_dom_sf"/>
</dbReference>
<evidence type="ECO:0000256" key="2">
    <source>
        <dbReference type="ARBA" id="ARBA00007524"/>
    </source>
</evidence>
<dbReference type="OrthoDB" id="9774199at2"/>
<evidence type="ECO:0000313" key="8">
    <source>
        <dbReference type="Proteomes" id="UP000293036"/>
    </source>
</evidence>
<dbReference type="InterPro" id="IPR004307">
    <property type="entry name" value="TspO_MBR"/>
</dbReference>
<dbReference type="Pfam" id="PF03073">
    <property type="entry name" value="TspO_MBR"/>
    <property type="match status" value="1"/>
</dbReference>
<dbReference type="PANTHER" id="PTHR48079:SF6">
    <property type="entry name" value="NAD(P)-BINDING DOMAIN-CONTAINING PROTEIN-RELATED"/>
    <property type="match status" value="1"/>
</dbReference>
<dbReference type="RefSeq" id="WP_131279098.1">
    <property type="nucleotide sequence ID" value="NZ_JBHSLR010000009.1"/>
</dbReference>
<feature type="domain" description="NAD(P)-binding" evidence="6">
    <location>
        <begin position="12"/>
        <end position="124"/>
    </location>
</feature>
<dbReference type="InterPro" id="IPR051783">
    <property type="entry name" value="NAD(P)-dependent_oxidoreduct"/>
</dbReference>
<comment type="caution">
    <text evidence="7">The sequence shown here is derived from an EMBL/GenBank/DDBJ whole genome shotgun (WGS) entry which is preliminary data.</text>
</comment>
<evidence type="ECO:0000256" key="5">
    <source>
        <dbReference type="ARBA" id="ARBA00023136"/>
    </source>
</evidence>
<dbReference type="InterPro" id="IPR038330">
    <property type="entry name" value="TspO/MBR-related_sf"/>
</dbReference>
<comment type="subcellular location">
    <subcellularLocation>
        <location evidence="1">Membrane</location>
        <topology evidence="1">Multi-pass membrane protein</topology>
    </subcellularLocation>
</comment>
<dbReference type="InterPro" id="IPR016040">
    <property type="entry name" value="NAD(P)-bd_dom"/>
</dbReference>
<keyword evidence="3" id="KW-0812">Transmembrane</keyword>
<evidence type="ECO:0000256" key="4">
    <source>
        <dbReference type="ARBA" id="ARBA00022989"/>
    </source>
</evidence>
<keyword evidence="4" id="KW-1133">Transmembrane helix</keyword>
<evidence type="ECO:0000259" key="6">
    <source>
        <dbReference type="Pfam" id="PF13460"/>
    </source>
</evidence>
<dbReference type="PANTHER" id="PTHR48079">
    <property type="entry name" value="PROTEIN YEEZ"/>
    <property type="match status" value="1"/>
</dbReference>
<sequence length="499" mass="53563">MVNTPKLALVTGATGFIGSQLVPALLDAGWSVRVLVRSPEKLDKAWVDRVEVTQGDATKTSDLDASLTDVNIAYYLLHSMDGDGDFVERDRNIARNFAEASKKAKINRIIYMSGLHDDTSDMANHMGSRAEVGNILESSGIPTTTMQAGIVLGTGSASYQMLRHLTERLPIAVAPKWVANHVQPIDIDDAIHFLVRAADLPANDSGPLDMGMDEIFSYREMMYEYAKVTGIGPRWFGKVPFLTPQLASHWVGLVTPVGAGIAKPLVGSLIDDAVKGMGSARDASKVLGNPKNGLTNFAESIRKHSKDYDPKLFGRVARRVVASVVATGVVGAIGSQPSSASYRALRKPSWQPPNIVFPVVWTALYALIAAGSTMTIAELAEADAKKEGNEDGSGSAARDYGAALAVNLGLNALWPWLEFRANTTKTSAVGAGLLAISSADLVRRARMTRKENAALLTPYAAWTAFATILSTEIARLNQPKNGLRGAIAYSAKKLARRFK</sequence>
<name>A0A4Q9V251_9ACTO</name>
<dbReference type="GO" id="GO:0005737">
    <property type="term" value="C:cytoplasm"/>
    <property type="evidence" value="ECO:0007669"/>
    <property type="project" value="TreeGrafter"/>
</dbReference>
<evidence type="ECO:0000256" key="1">
    <source>
        <dbReference type="ARBA" id="ARBA00004141"/>
    </source>
</evidence>
<dbReference type="Gene3D" id="1.20.1260.100">
    <property type="entry name" value="TspO/MBR protein"/>
    <property type="match status" value="1"/>
</dbReference>
<dbReference type="SUPFAM" id="SSF51735">
    <property type="entry name" value="NAD(P)-binding Rossmann-fold domains"/>
    <property type="match status" value="1"/>
</dbReference>
<keyword evidence="8" id="KW-1185">Reference proteome</keyword>
<dbReference type="GO" id="GO:0004029">
    <property type="term" value="F:aldehyde dehydrogenase (NAD+) activity"/>
    <property type="evidence" value="ECO:0007669"/>
    <property type="project" value="TreeGrafter"/>
</dbReference>
<dbReference type="Gene3D" id="3.40.50.720">
    <property type="entry name" value="NAD(P)-binding Rossmann-like Domain"/>
    <property type="match status" value="1"/>
</dbReference>
<dbReference type="Proteomes" id="UP000293036">
    <property type="component" value="Unassembled WGS sequence"/>
</dbReference>
<reference evidence="7 8" key="1">
    <citation type="submission" date="2019-02" db="EMBL/GenBank/DDBJ databases">
        <title>Arcanobacterium bovis sp. nov., isolated from the milk of a cow with mastitis.</title>
        <authorList>
            <person name="Sammra O."/>
            <person name="Foster G."/>
            <person name="Hassan A."/>
            <person name="Alssahen M."/>
            <person name="Laemmler C."/>
            <person name="Borowiak M."/>
            <person name="Malorny B."/>
            <person name="Abdulmawjood A."/>
        </authorList>
    </citation>
    <scope>NUCLEOTIDE SEQUENCE [LARGE SCALE GENOMIC DNA]</scope>
    <source>
        <strain evidence="7 8">C605018/01/1</strain>
    </source>
</reference>
<evidence type="ECO:0000256" key="3">
    <source>
        <dbReference type="ARBA" id="ARBA00022692"/>
    </source>
</evidence>
<dbReference type="EMBL" id="SJDT01000001">
    <property type="protein sequence ID" value="TBW23680.1"/>
    <property type="molecule type" value="Genomic_DNA"/>
</dbReference>
<keyword evidence="5" id="KW-0472">Membrane</keyword>
<dbReference type="FunFam" id="1.20.1260.100:FF:000001">
    <property type="entry name" value="translocator protein 2"/>
    <property type="match status" value="1"/>
</dbReference>
<dbReference type="CDD" id="cd15904">
    <property type="entry name" value="TSPO_MBR"/>
    <property type="match status" value="1"/>
</dbReference>
<accession>A0A4Q9V251</accession>
<gene>
    <name evidence="7" type="ORF">EZJ44_00620</name>
</gene>
<comment type="similarity">
    <text evidence="2">Belongs to the TspO/BZRP family.</text>
</comment>
<dbReference type="GO" id="GO:0016020">
    <property type="term" value="C:membrane"/>
    <property type="evidence" value="ECO:0007669"/>
    <property type="project" value="UniProtKB-SubCell"/>
</dbReference>